<sequence>MAKARPAPKRDWIKANKPRVKDETGLVGKELDRAMEDRWRNSGLSNHAVAAPVVPGVVAPAVVAPVPAVVVPAAQPVVDEADVGDGQDQLDEQAVPLGEVRATGQQLREDVEVDDGAAGAKRPEKASGTQEVDHGGSNAATPGAEMPGGGTEGGKKRKRSEPDRIRPYPEMGIRDPSDRKSKAGWLKRRTVTKVLKTEALSNVPDQPDNSRWQNGTFLAAGAFGAAYIWFEIDAANNITNRVVVKDCYVEPRQWGQIHHWHGDVRNAEERQHVEIAAMNLIKNRPGSQSIIHLVAFDVDDERRWYRIYMSYCPHGNLQDIIETYRPPEYIPNVVDAKGNPTSVKRTETLDKEKRWRLVKRRRLDPTHENYRPTIGKREEFVPEAYLWSLMESLTEACIVLESGDLEGTDAVPEWDVIVHRDLKPENIYLDSPNAGDRAIFASYPHTRIGDFGLSIITNEADILNPIAYNGDEGTPWWRTPEQCFMIDPATGRPDDVGKLLSPCNVWGLGTLIIALMNRCSACDGTEYQTDKIEPIIDAIAEQVYSDELQRLAKRCVKYWPDERFPLRELRQEIHEHTGIPSGEGSEDLASGMRFGQHAEDDEALRLEYKEDRYKVGFTLRLPSPSESDASSSASEA</sequence>
<dbReference type="Pfam" id="PF00069">
    <property type="entry name" value="Pkinase"/>
    <property type="match status" value="1"/>
</dbReference>
<reference evidence="8 9" key="1">
    <citation type="submission" date="2021-11" db="EMBL/GenBank/DDBJ databases">
        <title>Black yeast isolated from Biological Soil Crust.</title>
        <authorList>
            <person name="Kurbessoian T."/>
        </authorList>
    </citation>
    <scope>NUCLEOTIDE SEQUENCE [LARGE SCALE GENOMIC DNA]</scope>
    <source>
        <strain evidence="8 9">CCFEE 5522</strain>
    </source>
</reference>
<dbReference type="InterPro" id="IPR008271">
    <property type="entry name" value="Ser/Thr_kinase_AS"/>
</dbReference>
<dbReference type="PANTHER" id="PTHR43671:SF13">
    <property type="entry name" value="SERINE_THREONINE-PROTEIN KINASE NEK2"/>
    <property type="match status" value="1"/>
</dbReference>
<gene>
    <name evidence="8" type="ORF">LTR36_006185</name>
</gene>
<dbReference type="PROSITE" id="PS50011">
    <property type="entry name" value="PROTEIN_KINASE_DOM"/>
    <property type="match status" value="1"/>
</dbReference>
<evidence type="ECO:0000259" key="7">
    <source>
        <dbReference type="PROSITE" id="PS50011"/>
    </source>
</evidence>
<dbReference type="PROSITE" id="PS00108">
    <property type="entry name" value="PROTEIN_KINASE_ST"/>
    <property type="match status" value="1"/>
</dbReference>
<evidence type="ECO:0000256" key="5">
    <source>
        <dbReference type="ARBA" id="ARBA00022840"/>
    </source>
</evidence>
<dbReference type="InterPro" id="IPR050660">
    <property type="entry name" value="NEK_Ser/Thr_kinase"/>
</dbReference>
<accession>A0AAV9JCX5</accession>
<protein>
    <recommendedName>
        <fullName evidence="1">non-specific serine/threonine protein kinase</fullName>
        <ecNumber evidence="1">2.7.11.1</ecNumber>
    </recommendedName>
</protein>
<organism evidence="8 9">
    <name type="scientific">Oleoguttula mirabilis</name>
    <dbReference type="NCBI Taxonomy" id="1507867"/>
    <lineage>
        <taxon>Eukaryota</taxon>
        <taxon>Fungi</taxon>
        <taxon>Dikarya</taxon>
        <taxon>Ascomycota</taxon>
        <taxon>Pezizomycotina</taxon>
        <taxon>Dothideomycetes</taxon>
        <taxon>Dothideomycetidae</taxon>
        <taxon>Mycosphaerellales</taxon>
        <taxon>Teratosphaeriaceae</taxon>
        <taxon>Oleoguttula</taxon>
    </lineage>
</organism>
<dbReference type="Proteomes" id="UP001324427">
    <property type="component" value="Unassembled WGS sequence"/>
</dbReference>
<evidence type="ECO:0000256" key="4">
    <source>
        <dbReference type="ARBA" id="ARBA00022777"/>
    </source>
</evidence>
<dbReference type="AlphaFoldDB" id="A0AAV9JCX5"/>
<dbReference type="Gene3D" id="1.10.510.10">
    <property type="entry name" value="Transferase(Phosphotransferase) domain 1"/>
    <property type="match status" value="1"/>
</dbReference>
<dbReference type="SUPFAM" id="SSF56112">
    <property type="entry name" value="Protein kinase-like (PK-like)"/>
    <property type="match status" value="1"/>
</dbReference>
<keyword evidence="2" id="KW-0808">Transferase</keyword>
<proteinExistence type="predicted"/>
<feature type="domain" description="Protein kinase" evidence="7">
    <location>
        <begin position="212"/>
        <end position="577"/>
    </location>
</feature>
<keyword evidence="9" id="KW-1185">Reference proteome</keyword>
<dbReference type="PANTHER" id="PTHR43671">
    <property type="entry name" value="SERINE/THREONINE-PROTEIN KINASE NEK"/>
    <property type="match status" value="1"/>
</dbReference>
<dbReference type="EMBL" id="JAVFHQ010000038">
    <property type="protein sequence ID" value="KAK4542809.1"/>
    <property type="molecule type" value="Genomic_DNA"/>
</dbReference>
<dbReference type="InterPro" id="IPR011009">
    <property type="entry name" value="Kinase-like_dom_sf"/>
</dbReference>
<comment type="caution">
    <text evidence="8">The sequence shown here is derived from an EMBL/GenBank/DDBJ whole genome shotgun (WGS) entry which is preliminary data.</text>
</comment>
<feature type="compositionally biased region" description="Basic and acidic residues" evidence="6">
    <location>
        <begin position="160"/>
        <end position="181"/>
    </location>
</feature>
<keyword evidence="3" id="KW-0547">Nucleotide-binding</keyword>
<feature type="region of interest" description="Disordered" evidence="6">
    <location>
        <begin position="98"/>
        <end position="183"/>
    </location>
</feature>
<dbReference type="InterPro" id="IPR000719">
    <property type="entry name" value="Prot_kinase_dom"/>
</dbReference>
<keyword evidence="5" id="KW-0067">ATP-binding</keyword>
<dbReference type="SMART" id="SM00220">
    <property type="entry name" value="S_TKc"/>
    <property type="match status" value="1"/>
</dbReference>
<evidence type="ECO:0000256" key="2">
    <source>
        <dbReference type="ARBA" id="ARBA00022679"/>
    </source>
</evidence>
<evidence type="ECO:0000313" key="9">
    <source>
        <dbReference type="Proteomes" id="UP001324427"/>
    </source>
</evidence>
<evidence type="ECO:0000313" key="8">
    <source>
        <dbReference type="EMBL" id="KAK4542809.1"/>
    </source>
</evidence>
<name>A0AAV9JCX5_9PEZI</name>
<dbReference type="EC" id="2.7.11.1" evidence="1"/>
<evidence type="ECO:0000256" key="3">
    <source>
        <dbReference type="ARBA" id="ARBA00022741"/>
    </source>
</evidence>
<keyword evidence="4" id="KW-0418">Kinase</keyword>
<dbReference type="GO" id="GO:0005524">
    <property type="term" value="F:ATP binding"/>
    <property type="evidence" value="ECO:0007669"/>
    <property type="project" value="UniProtKB-KW"/>
</dbReference>
<evidence type="ECO:0000256" key="6">
    <source>
        <dbReference type="SAM" id="MobiDB-lite"/>
    </source>
</evidence>
<evidence type="ECO:0000256" key="1">
    <source>
        <dbReference type="ARBA" id="ARBA00012513"/>
    </source>
</evidence>
<dbReference type="GO" id="GO:0004674">
    <property type="term" value="F:protein serine/threonine kinase activity"/>
    <property type="evidence" value="ECO:0007669"/>
    <property type="project" value="UniProtKB-EC"/>
</dbReference>